<dbReference type="GO" id="GO:0001682">
    <property type="term" value="P:tRNA 5'-leader removal"/>
    <property type="evidence" value="ECO:0007669"/>
    <property type="project" value="InterPro"/>
</dbReference>
<dbReference type="GO" id="GO:0000172">
    <property type="term" value="C:ribonuclease MRP complex"/>
    <property type="evidence" value="ECO:0007669"/>
    <property type="project" value="InterPro"/>
</dbReference>
<evidence type="ECO:0000259" key="6">
    <source>
        <dbReference type="Pfam" id="PF08170"/>
    </source>
</evidence>
<evidence type="ECO:0000256" key="2">
    <source>
        <dbReference type="ARBA" id="ARBA00022694"/>
    </source>
</evidence>
<keyword evidence="3" id="KW-0539">Nucleus</keyword>
<feature type="region of interest" description="Disordered" evidence="4">
    <location>
        <begin position="28"/>
        <end position="94"/>
    </location>
</feature>
<dbReference type="EMBL" id="JASMQC010000018">
    <property type="protein sequence ID" value="KAK1938186.1"/>
    <property type="molecule type" value="Genomic_DNA"/>
</dbReference>
<dbReference type="AlphaFoldDB" id="A0AAD9GGQ6"/>
<evidence type="ECO:0000313" key="8">
    <source>
        <dbReference type="Proteomes" id="UP001259832"/>
    </source>
</evidence>
<dbReference type="GO" id="GO:0005655">
    <property type="term" value="C:nucleolar ribonuclease P complex"/>
    <property type="evidence" value="ECO:0007669"/>
    <property type="project" value="InterPro"/>
</dbReference>
<gene>
    <name evidence="7" type="ORF">P3T76_009336</name>
</gene>
<proteinExistence type="predicted"/>
<feature type="compositionally biased region" description="Basic residues" evidence="4">
    <location>
        <begin position="47"/>
        <end position="63"/>
    </location>
</feature>
<dbReference type="Pfam" id="PF06978">
    <property type="entry name" value="POP1_N"/>
    <property type="match status" value="1"/>
</dbReference>
<evidence type="ECO:0000256" key="3">
    <source>
        <dbReference type="ARBA" id="ARBA00023242"/>
    </source>
</evidence>
<feature type="domain" description="Pop1 N-terminal" evidence="5">
    <location>
        <begin position="91"/>
        <end position="159"/>
    </location>
</feature>
<dbReference type="InterPro" id="IPR009723">
    <property type="entry name" value="Pop1_N"/>
</dbReference>
<sequence length="793" mass="89521">MAGLGPRVLQVLEFAGARAPELQALHELSQHEPLTSPTDVKLEKQKNQRRRRANAFKAHKMPQRLRASPSSNKKNILRCRKHERRPHKLLQDRSEANTERARWLPTHVWHAKRMKMNEQHGYILPLHRADKGVAASLQAVRKMAILHDTSYYGVIELYGLPQVILEALQLVSDPNGSDFHGLKFLAGNEEGTSMLYSVNEFPRGAIAPVTFMWRPLQKDFDNGEFKLHENWESTKRQLWLWVHPAAYMEAATAIAAACQEVEEPVEMLDRRGQLSRFKLRGKLAGELVKSLVVSKPDDVQIEDMQDESSDHEDGFDEKDTLVRCRIGNRENLLQALCKTENKETIYSVTVKDPRLVHHRKGNLSDHSTEFSLLKEPPVTVIPKIGTDMIESPLSGLSLSSLGKDAEEPETAAIMKEMQALLAWTTSGSDSERSNYPSVLTNRDLPDFQTEDSAMEIEASPKSLLWSLSKRQQIERNFLKDHKLNEEIYRQRKDGVLSDDIRVQSPPFHLLAIKKNEPFPHTSGWDLICSPTSAPSLLKALVFGGALVIGLEEDTALSTVLNQPSFPSDYPDTQAGQAYWDARARDLEKVQAKKPKSKQFNYEKHGVKSPFQPRWELLFDTKLEGDEEDEEPQVPCVLRGEKYMEPFNFHRSSSKTASDAVPIVPVPIPTLVRVIIVVPRRGNIDVNAMIFAPSAADVEQYCNDKSWNGCEITLSKKTKSTNDERSLLGYVTSAVYDRPMGAFRATGFIACEPLQQLFLAAQDRKNGGKGHYALAMLRSPHGRMTRPVLVQPEN</sequence>
<protein>
    <submittedName>
        <fullName evidence="7">Ribonucleases P/MRP protein subunit POP1</fullName>
    </submittedName>
</protein>
<evidence type="ECO:0000256" key="1">
    <source>
        <dbReference type="ARBA" id="ARBA00004123"/>
    </source>
</evidence>
<dbReference type="PANTHER" id="PTHR22731:SF3">
    <property type="entry name" value="RIBONUCLEASES P_MRP PROTEIN SUBUNIT POP1"/>
    <property type="match status" value="1"/>
</dbReference>
<dbReference type="InterPro" id="IPR039182">
    <property type="entry name" value="Pop1"/>
</dbReference>
<reference evidence="7" key="1">
    <citation type="submission" date="2023-08" db="EMBL/GenBank/DDBJ databases">
        <title>Reference Genome Resource for the Citrus Pathogen Phytophthora citrophthora.</title>
        <authorList>
            <person name="Moller H."/>
            <person name="Coetzee B."/>
            <person name="Rose L.J."/>
            <person name="Van Niekerk J.M."/>
        </authorList>
    </citation>
    <scope>NUCLEOTIDE SEQUENCE</scope>
    <source>
        <strain evidence="7">STE-U-9442</strain>
    </source>
</reference>
<evidence type="ECO:0000259" key="5">
    <source>
        <dbReference type="Pfam" id="PF06978"/>
    </source>
</evidence>
<name>A0AAD9GGQ6_9STRA</name>
<dbReference type="InterPro" id="IPR012590">
    <property type="entry name" value="POPLD_dom"/>
</dbReference>
<feature type="compositionally biased region" description="Basic residues" evidence="4">
    <location>
        <begin position="75"/>
        <end position="88"/>
    </location>
</feature>
<dbReference type="Proteomes" id="UP001259832">
    <property type="component" value="Unassembled WGS sequence"/>
</dbReference>
<dbReference type="PANTHER" id="PTHR22731">
    <property type="entry name" value="RIBONUCLEASES P/MRP PROTEIN SUBUNIT POP1"/>
    <property type="match status" value="1"/>
</dbReference>
<comment type="caution">
    <text evidence="7">The sequence shown here is derived from an EMBL/GenBank/DDBJ whole genome shotgun (WGS) entry which is preliminary data.</text>
</comment>
<evidence type="ECO:0000256" key="4">
    <source>
        <dbReference type="SAM" id="MobiDB-lite"/>
    </source>
</evidence>
<keyword evidence="2" id="KW-0819">tRNA processing</keyword>
<comment type="subcellular location">
    <subcellularLocation>
        <location evidence="1">Nucleus</location>
    </subcellularLocation>
</comment>
<feature type="domain" description="POPLD" evidence="6">
    <location>
        <begin position="523"/>
        <end position="614"/>
    </location>
</feature>
<accession>A0AAD9GGQ6</accession>
<keyword evidence="8" id="KW-1185">Reference proteome</keyword>
<evidence type="ECO:0000313" key="7">
    <source>
        <dbReference type="EMBL" id="KAK1938186.1"/>
    </source>
</evidence>
<organism evidence="7 8">
    <name type="scientific">Phytophthora citrophthora</name>
    <dbReference type="NCBI Taxonomy" id="4793"/>
    <lineage>
        <taxon>Eukaryota</taxon>
        <taxon>Sar</taxon>
        <taxon>Stramenopiles</taxon>
        <taxon>Oomycota</taxon>
        <taxon>Peronosporomycetes</taxon>
        <taxon>Peronosporales</taxon>
        <taxon>Peronosporaceae</taxon>
        <taxon>Phytophthora</taxon>
    </lineage>
</organism>
<dbReference type="Pfam" id="PF08170">
    <property type="entry name" value="POPLD"/>
    <property type="match status" value="1"/>
</dbReference>